<dbReference type="STRING" id="797114.C475_11184"/>
<name>M0CPE8_9EURY</name>
<accession>M0CPE8</accession>
<feature type="compositionally biased region" description="Low complexity" evidence="1">
    <location>
        <begin position="178"/>
        <end position="198"/>
    </location>
</feature>
<feature type="region of interest" description="Disordered" evidence="1">
    <location>
        <begin position="421"/>
        <end position="482"/>
    </location>
</feature>
<feature type="region of interest" description="Disordered" evidence="1">
    <location>
        <begin position="1"/>
        <end position="27"/>
    </location>
</feature>
<feature type="compositionally biased region" description="Pro residues" evidence="1">
    <location>
        <begin position="440"/>
        <end position="473"/>
    </location>
</feature>
<dbReference type="Proteomes" id="UP000011626">
    <property type="component" value="Unassembled WGS sequence"/>
</dbReference>
<feature type="region of interest" description="Disordered" evidence="1">
    <location>
        <begin position="177"/>
        <end position="200"/>
    </location>
</feature>
<organism evidence="2 3">
    <name type="scientific">Halosimplex carlsbadense 2-9-1</name>
    <dbReference type="NCBI Taxonomy" id="797114"/>
    <lineage>
        <taxon>Archaea</taxon>
        <taxon>Methanobacteriati</taxon>
        <taxon>Methanobacteriota</taxon>
        <taxon>Stenosarchaea group</taxon>
        <taxon>Halobacteria</taxon>
        <taxon>Halobacteriales</taxon>
        <taxon>Haloarculaceae</taxon>
        <taxon>Halosimplex</taxon>
    </lineage>
</organism>
<protein>
    <submittedName>
        <fullName evidence="2">Uncharacterized protein</fullName>
    </submittedName>
</protein>
<dbReference type="RefSeq" id="WP_006883912.1">
    <property type="nucleotide sequence ID" value="NZ_AOIU01000026.1"/>
</dbReference>
<dbReference type="OrthoDB" id="351380at2157"/>
<comment type="caution">
    <text evidence="2">The sequence shown here is derived from an EMBL/GenBank/DDBJ whole genome shotgun (WGS) entry which is preliminary data.</text>
</comment>
<dbReference type="AlphaFoldDB" id="M0CPE8"/>
<reference evidence="2" key="1">
    <citation type="journal article" date="2014" name="PLoS Genet.">
        <title>Phylogenetically driven sequencing of extremely halophilic archaea reveals strategies for static and dynamic osmo-response.</title>
        <authorList>
            <person name="Becker E.A."/>
            <person name="Seitzer P.M."/>
            <person name="Tritt A."/>
            <person name="Larsen D."/>
            <person name="Krusor M."/>
            <person name="Yao A.I."/>
            <person name="Wu D."/>
            <person name="Madern D."/>
            <person name="Eisen J.A."/>
            <person name="Darling A.E."/>
            <person name="Facciotti M.T."/>
        </authorList>
    </citation>
    <scope>NUCLEOTIDE SEQUENCE [LARGE SCALE GENOMIC DNA]</scope>
    <source>
        <strain evidence="2">2-9-1</strain>
    </source>
</reference>
<sequence length="482" mass="50443">MSHTDIDEISEEIKELDQEKQQELTKTVSEDRLSKYLELRGEFRDRLEDNDLTNTMPREGPVADYCSEHPDDPLCKRVQGSSPPRTVQDSMEAYREARAEYMDELRENNLLDLEARFGQADADTGGGAGAAGEFSPGMGISYGDVLGAVRDVREAVEKAEPLVREIEGWFGTAGPGAGANASAGASAGRSPGYRGAAGTSQHGATYQDVFRALQDVRDAIQRTEPLVREIEGLFGASGGGFAASGGAGGYGQQSQFGQQSPYGQAGMAADPYAMGLLGDVADTVSDVKDAVDTVTDTVNTVTGRGVDSVSDLFGDSGGTWGGGRGRYPRRGGVGGPRFGMTNRATPAAAHGGRASGGPGAPAYGTQVTFDDVLGAVEDVKDAVEKAEPVVREIQRWFSMGGPSMSGQPMGAGAGGYGAAIPAGQQQMGSGGGPRQYTPLPDGPFPQFPPVDWPPWPNQPQIPLGPPIVNPPAPWTESGSNRN</sequence>
<evidence type="ECO:0000313" key="3">
    <source>
        <dbReference type="Proteomes" id="UP000011626"/>
    </source>
</evidence>
<gene>
    <name evidence="2" type="ORF">C475_11184</name>
</gene>
<keyword evidence="3" id="KW-1185">Reference proteome</keyword>
<dbReference type="EMBL" id="AOIU01000026">
    <property type="protein sequence ID" value="ELZ25106.1"/>
    <property type="molecule type" value="Genomic_DNA"/>
</dbReference>
<evidence type="ECO:0000313" key="2">
    <source>
        <dbReference type="EMBL" id="ELZ25106.1"/>
    </source>
</evidence>
<proteinExistence type="predicted"/>
<evidence type="ECO:0000256" key="1">
    <source>
        <dbReference type="SAM" id="MobiDB-lite"/>
    </source>
</evidence>